<name>G3FFB3_9ROSI</name>
<evidence type="ECO:0000313" key="1">
    <source>
        <dbReference type="EMBL" id="AEO31510.1"/>
    </source>
</evidence>
<sequence length="108" mass="11716">VNTIGLDNKEMEPPFTFPSTSFGCMGSYDHCFSTSVLDENTFLGFASNYISPTTAESNYFCCQTNSFGDVQGLEANLPEPLSGNNSSANSPILNMDFSLDPAEMDPNF</sequence>
<feature type="non-terminal residue" evidence="1">
    <location>
        <position position="108"/>
    </location>
</feature>
<dbReference type="EMBL" id="JF708997">
    <property type="protein sequence ID" value="AEO31510.1"/>
    <property type="molecule type" value="mRNA"/>
</dbReference>
<dbReference type="AlphaFoldDB" id="G3FFB3"/>
<accession>G3FFB3</accession>
<protein>
    <submittedName>
        <fullName evidence="1">WRKY transcription factor 46</fullName>
    </submittedName>
</protein>
<reference evidence="1" key="1">
    <citation type="submission" date="2011-03" db="EMBL/GenBank/DDBJ databases">
        <title>Studies on transcriptomics of somatic embryogenesis in Dimocarpus longan.</title>
        <authorList>
            <person name="Lai Z."/>
            <person name="Lin Y."/>
            <person name="Ye W."/>
            <person name="Cai A."/>
        </authorList>
    </citation>
    <scope>NUCLEOTIDE SEQUENCE</scope>
</reference>
<proteinExistence type="evidence at transcript level"/>
<feature type="non-terminal residue" evidence="1">
    <location>
        <position position="1"/>
    </location>
</feature>
<organism evidence="1">
    <name type="scientific">Dimocarpus longan</name>
    <dbReference type="NCBI Taxonomy" id="128017"/>
    <lineage>
        <taxon>Eukaryota</taxon>
        <taxon>Viridiplantae</taxon>
        <taxon>Streptophyta</taxon>
        <taxon>Embryophyta</taxon>
        <taxon>Tracheophyta</taxon>
        <taxon>Spermatophyta</taxon>
        <taxon>Magnoliopsida</taxon>
        <taxon>eudicotyledons</taxon>
        <taxon>Gunneridae</taxon>
        <taxon>Pentapetalae</taxon>
        <taxon>rosids</taxon>
        <taxon>malvids</taxon>
        <taxon>Sapindales</taxon>
        <taxon>Sapindaceae</taxon>
        <taxon>Dimocarpus</taxon>
    </lineage>
</organism>